<dbReference type="GO" id="GO:0006364">
    <property type="term" value="P:rRNA processing"/>
    <property type="evidence" value="ECO:0007669"/>
    <property type="project" value="InterPro"/>
</dbReference>
<evidence type="ECO:0000256" key="2">
    <source>
        <dbReference type="ARBA" id="ARBA00022553"/>
    </source>
</evidence>
<dbReference type="OrthoDB" id="277439at2759"/>
<feature type="compositionally biased region" description="Basic and acidic residues" evidence="4">
    <location>
        <begin position="315"/>
        <end position="324"/>
    </location>
</feature>
<dbReference type="PANTHER" id="PTHR14150:SF12">
    <property type="entry name" value="U3 SMALL NUCLEOLAR RNA-ASSOCIATED PROTEIN 14 HOMOLOG A"/>
    <property type="match status" value="1"/>
</dbReference>
<feature type="compositionally biased region" description="Low complexity" evidence="4">
    <location>
        <begin position="24"/>
        <end position="43"/>
    </location>
</feature>
<evidence type="ECO:0000313" key="5">
    <source>
        <dbReference type="EMBL" id="PWN38794.1"/>
    </source>
</evidence>
<protein>
    <submittedName>
        <fullName evidence="5">Utp14-domain-containing protein</fullName>
    </submittedName>
</protein>
<feature type="compositionally biased region" description="Low complexity" evidence="4">
    <location>
        <begin position="855"/>
        <end position="866"/>
    </location>
</feature>
<keyword evidence="2" id="KW-0597">Phosphoprotein</keyword>
<dbReference type="GeneID" id="37036891"/>
<feature type="compositionally biased region" description="Low complexity" evidence="4">
    <location>
        <begin position="749"/>
        <end position="758"/>
    </location>
</feature>
<feature type="region of interest" description="Disordered" evidence="4">
    <location>
        <begin position="470"/>
        <end position="545"/>
    </location>
</feature>
<name>A0A316VNB2_9BASI</name>
<feature type="compositionally biased region" description="Low complexity" evidence="4">
    <location>
        <begin position="826"/>
        <end position="840"/>
    </location>
</feature>
<feature type="compositionally biased region" description="Acidic residues" evidence="4">
    <location>
        <begin position="506"/>
        <end position="517"/>
    </location>
</feature>
<feature type="compositionally biased region" description="Basic and acidic residues" evidence="4">
    <location>
        <begin position="518"/>
        <end position="529"/>
    </location>
</feature>
<dbReference type="Pfam" id="PF04615">
    <property type="entry name" value="Utp14"/>
    <property type="match status" value="1"/>
</dbReference>
<feature type="region of interest" description="Disordered" evidence="4">
    <location>
        <begin position="559"/>
        <end position="895"/>
    </location>
</feature>
<keyword evidence="6" id="KW-1185">Reference proteome</keyword>
<feature type="compositionally biased region" description="Polar residues" evidence="4">
    <location>
        <begin position="761"/>
        <end position="771"/>
    </location>
</feature>
<dbReference type="FunCoup" id="A0A316VNB2">
    <property type="interactions" value="379"/>
</dbReference>
<proteinExistence type="predicted"/>
<dbReference type="InParanoid" id="A0A316VNB2"/>
<dbReference type="PANTHER" id="PTHR14150">
    <property type="entry name" value="U3 SMALL NUCLEOLAR RNA-ASSOCIATED PROTEIN 14"/>
    <property type="match status" value="1"/>
</dbReference>
<dbReference type="GO" id="GO:0032040">
    <property type="term" value="C:small-subunit processome"/>
    <property type="evidence" value="ECO:0007669"/>
    <property type="project" value="InterPro"/>
</dbReference>
<dbReference type="AlphaFoldDB" id="A0A316VNB2"/>
<evidence type="ECO:0000313" key="6">
    <source>
        <dbReference type="Proteomes" id="UP000245783"/>
    </source>
</evidence>
<sequence>MARAQGGRSISHNRKHQRTHTDNRSQAAARVSSSRARASGPSSIHDVYQFLTNDAGDDGTSSARKGKGKASSAERRLKRALVNDAADEDADVRRGGGGGDVDSDQEAGASLEASGSRGRGPASFLDVNSEEENRVLEEDDEEIDSDEAWDEADEHRFADLLPVSNRASKRKRANNDGDGDDDDDDDDDMMDISRMLQDTDEEDDAAATQSDSGAHEDNSDDDEDDGNALQRRMAALAAVPTSTAGPQPDDDDDDDDERPERKRRLLSARTEAVPESAYSAAGSGGRKVRVEDLLAGLGQTGASFTDLRNTAKTLSDVKRAHARDGSGGGGGGGGASKRKGGAPLQAPLPSILQDRIDRAAAHEQSKAEVEGWAPTIKRLREAEHLSFPLQDEKVVPQSVAALTSSENVKPANDMERSIAALLAQEGMTDRNVGKAEELAMNERGMDREQIKKRREELRHMRELLFREEQKAKRVRKIKSKTYRKIARKQRERQKASEKEAGLGSGGEEEGEEEEDRMEAERDRAMERATLKHKNTGGWAKNLVGKHATMENVEARNAIEEQLLRGERLRRRIQGAETDDEAEESDESESDDADQPDEDPFDELRRLQGEEEKVAAAPSSSSSGKKAAVWDMKFMSDARKRDAQQRRDEVDDFEREMAALDKQGVGEHEENMAATVDGVRSSVQGNTGRATYAPKQARGAASTDRLATQASQSRSVDDEETLQPSAFESSKPILVSQPKSSVARGTSVEAGAAAAAAAANPWMSSSSHQGSKVSRKKNETLVAKDASALDRAANRMQRHRAKGEEGRMNAEDDARLEIDPEARLRFAGAESGESALAAASAKRPSQADEPDNRQHSSAGSGSGSDSDSSSESDEPALVSAQRNASRGGEIRIPGALQQRDLVAEAFAGDDVSAEFEADKKAIMERDAPMEVDETLPGWGSWGGKGVKKARRGRGQEQQRKYTRTIAGLEASQRKDANMKGVIINEKRDKKADKFKAKDLPFPYTSAAQYQLAMQNPIGPEWNTRTTHQRLTLPRVVTKPGKAILPIQRKF</sequence>
<comment type="subcellular location">
    <subcellularLocation>
        <location evidence="1">Nucleus</location>
        <location evidence="1">Nucleolus</location>
    </subcellularLocation>
</comment>
<accession>A0A316VNB2</accession>
<feature type="region of interest" description="Disordered" evidence="4">
    <location>
        <begin position="925"/>
        <end position="960"/>
    </location>
</feature>
<dbReference type="Proteomes" id="UP000245783">
    <property type="component" value="Unassembled WGS sequence"/>
</dbReference>
<dbReference type="EMBL" id="KZ819536">
    <property type="protein sequence ID" value="PWN38794.1"/>
    <property type="molecule type" value="Genomic_DNA"/>
</dbReference>
<gene>
    <name evidence="5" type="ORF">IE81DRAFT_327140</name>
</gene>
<reference evidence="5 6" key="1">
    <citation type="journal article" date="2018" name="Mol. Biol. Evol.">
        <title>Broad Genomic Sampling Reveals a Smut Pathogenic Ancestry of the Fungal Clade Ustilaginomycotina.</title>
        <authorList>
            <person name="Kijpornyongpan T."/>
            <person name="Mondo S.J."/>
            <person name="Barry K."/>
            <person name="Sandor L."/>
            <person name="Lee J."/>
            <person name="Lipzen A."/>
            <person name="Pangilinan J."/>
            <person name="LaButti K."/>
            <person name="Hainaut M."/>
            <person name="Henrissat B."/>
            <person name="Grigoriev I.V."/>
            <person name="Spatafora J.W."/>
            <person name="Aime M.C."/>
        </authorList>
    </citation>
    <scope>NUCLEOTIDE SEQUENCE [LARGE SCALE GENOMIC DNA]</scope>
    <source>
        <strain evidence="5 6">MCA 4658</strain>
    </source>
</reference>
<feature type="compositionally biased region" description="Basic residues" evidence="4">
    <location>
        <begin position="472"/>
        <end position="491"/>
    </location>
</feature>
<feature type="compositionally biased region" description="Basic and acidic residues" evidence="4">
    <location>
        <begin position="801"/>
        <end position="823"/>
    </location>
</feature>
<keyword evidence="3" id="KW-0539">Nucleus</keyword>
<evidence type="ECO:0000256" key="4">
    <source>
        <dbReference type="SAM" id="MobiDB-lite"/>
    </source>
</evidence>
<feature type="compositionally biased region" description="Acidic residues" evidence="4">
    <location>
        <begin position="576"/>
        <end position="600"/>
    </location>
</feature>
<evidence type="ECO:0000256" key="3">
    <source>
        <dbReference type="ARBA" id="ARBA00023242"/>
    </source>
</evidence>
<feature type="region of interest" description="Disordered" evidence="4">
    <location>
        <begin position="1"/>
        <end position="286"/>
    </location>
</feature>
<dbReference type="STRING" id="1522189.A0A316VNB2"/>
<organism evidence="5 6">
    <name type="scientific">Ceraceosorus guamensis</name>
    <dbReference type="NCBI Taxonomy" id="1522189"/>
    <lineage>
        <taxon>Eukaryota</taxon>
        <taxon>Fungi</taxon>
        <taxon>Dikarya</taxon>
        <taxon>Basidiomycota</taxon>
        <taxon>Ustilaginomycotina</taxon>
        <taxon>Exobasidiomycetes</taxon>
        <taxon>Ceraceosorales</taxon>
        <taxon>Ceraceosoraceae</taxon>
        <taxon>Ceraceosorus</taxon>
    </lineage>
</organism>
<feature type="compositionally biased region" description="Basic and acidic residues" evidence="4">
    <location>
        <begin position="633"/>
        <end position="670"/>
    </location>
</feature>
<dbReference type="InterPro" id="IPR006709">
    <property type="entry name" value="SSU_processome_Utp14"/>
</dbReference>
<feature type="compositionally biased region" description="Acidic residues" evidence="4">
    <location>
        <begin position="137"/>
        <end position="152"/>
    </location>
</feature>
<feature type="compositionally biased region" description="Polar residues" evidence="4">
    <location>
        <begin position="704"/>
        <end position="713"/>
    </location>
</feature>
<feature type="compositionally biased region" description="Basic and acidic residues" evidence="4">
    <location>
        <begin position="601"/>
        <end position="613"/>
    </location>
</feature>
<feature type="region of interest" description="Disordered" evidence="4">
    <location>
        <begin position="315"/>
        <end position="348"/>
    </location>
</feature>
<feature type="compositionally biased region" description="Low complexity" evidence="4">
    <location>
        <begin position="614"/>
        <end position="626"/>
    </location>
</feature>
<feature type="compositionally biased region" description="Acidic residues" evidence="4">
    <location>
        <begin position="248"/>
        <end position="257"/>
    </location>
</feature>
<feature type="compositionally biased region" description="Acidic residues" evidence="4">
    <location>
        <begin position="177"/>
        <end position="190"/>
    </location>
</feature>
<feature type="compositionally biased region" description="Gly residues" evidence="4">
    <location>
        <begin position="325"/>
        <end position="335"/>
    </location>
</feature>
<evidence type="ECO:0000256" key="1">
    <source>
        <dbReference type="ARBA" id="ARBA00004604"/>
    </source>
</evidence>
<dbReference type="RefSeq" id="XP_025365954.1">
    <property type="nucleotide sequence ID" value="XM_025515021.1"/>
</dbReference>